<dbReference type="AlphaFoldDB" id="A0A0F9XAL7"/>
<dbReference type="EMBL" id="LAZR01000066">
    <property type="protein sequence ID" value="KKN96096.1"/>
    <property type="molecule type" value="Genomic_DNA"/>
</dbReference>
<sequence length="147" mass="16530">MQGMPPKTSAPNQAPENLTQILSDIVDAPVECDGFARLAHSRLTSAGIDHRVMRGVLVSCDNPNRGISPHFWLELDSGLVIDYRARMWLGPHQEVPHGVFTPDAFSHWRYEGEEVSIGETPEWVLEILMINPRDYLDDQDSAHARKS</sequence>
<accession>A0A0F9XAL7</accession>
<organism evidence="1">
    <name type="scientific">marine sediment metagenome</name>
    <dbReference type="NCBI Taxonomy" id="412755"/>
    <lineage>
        <taxon>unclassified sequences</taxon>
        <taxon>metagenomes</taxon>
        <taxon>ecological metagenomes</taxon>
    </lineage>
</organism>
<evidence type="ECO:0000313" key="1">
    <source>
        <dbReference type="EMBL" id="KKN96096.1"/>
    </source>
</evidence>
<reference evidence="1" key="1">
    <citation type="journal article" date="2015" name="Nature">
        <title>Complex archaea that bridge the gap between prokaryotes and eukaryotes.</title>
        <authorList>
            <person name="Spang A."/>
            <person name="Saw J.H."/>
            <person name="Jorgensen S.L."/>
            <person name="Zaremba-Niedzwiedzka K."/>
            <person name="Martijn J."/>
            <person name="Lind A.E."/>
            <person name="van Eijk R."/>
            <person name="Schleper C."/>
            <person name="Guy L."/>
            <person name="Ettema T.J."/>
        </authorList>
    </citation>
    <scope>NUCLEOTIDE SEQUENCE</scope>
</reference>
<protein>
    <submittedName>
        <fullName evidence="1">Uncharacterized protein</fullName>
    </submittedName>
</protein>
<comment type="caution">
    <text evidence="1">The sequence shown here is derived from an EMBL/GenBank/DDBJ whole genome shotgun (WGS) entry which is preliminary data.</text>
</comment>
<gene>
    <name evidence="1" type="ORF">LCGC14_0170250</name>
</gene>
<name>A0A0F9XAL7_9ZZZZ</name>
<proteinExistence type="predicted"/>